<dbReference type="InterPro" id="IPR039421">
    <property type="entry name" value="Type_1_exporter"/>
</dbReference>
<feature type="transmembrane region" description="Helical" evidence="8">
    <location>
        <begin position="141"/>
        <end position="164"/>
    </location>
</feature>
<keyword evidence="2 8" id="KW-0812">Transmembrane</keyword>
<dbReference type="GO" id="GO:0005524">
    <property type="term" value="F:ATP binding"/>
    <property type="evidence" value="ECO:0007669"/>
    <property type="project" value="UniProtKB-KW"/>
</dbReference>
<name>A0AAX4J8R2_9MICR</name>
<dbReference type="InterPro" id="IPR003439">
    <property type="entry name" value="ABC_transporter-like_ATP-bd"/>
</dbReference>
<feature type="transmembrane region" description="Helical" evidence="8">
    <location>
        <begin position="257"/>
        <end position="279"/>
    </location>
</feature>
<dbReference type="GO" id="GO:0016020">
    <property type="term" value="C:membrane"/>
    <property type="evidence" value="ECO:0007669"/>
    <property type="project" value="UniProtKB-SubCell"/>
</dbReference>
<feature type="transmembrane region" description="Helical" evidence="8">
    <location>
        <begin position="170"/>
        <end position="190"/>
    </location>
</feature>
<proteinExistence type="inferred from homology"/>
<evidence type="ECO:0000256" key="3">
    <source>
        <dbReference type="ARBA" id="ARBA00022741"/>
    </source>
</evidence>
<dbReference type="PROSITE" id="PS50893">
    <property type="entry name" value="ABC_TRANSPORTER_2"/>
    <property type="match status" value="1"/>
</dbReference>
<dbReference type="PROSITE" id="PS50929">
    <property type="entry name" value="ABC_TM1F"/>
    <property type="match status" value="1"/>
</dbReference>
<dbReference type="EMBL" id="CP142726">
    <property type="protein sequence ID" value="WUR02326.1"/>
    <property type="molecule type" value="Genomic_DNA"/>
</dbReference>
<dbReference type="GeneID" id="90540128"/>
<dbReference type="RefSeq" id="XP_065328471.1">
    <property type="nucleotide sequence ID" value="XM_065472399.1"/>
</dbReference>
<reference evidence="11" key="1">
    <citation type="journal article" date="2024" name="BMC Genomics">
        <title>Functional annotation of a divergent genome using sequence and structure-based similarity.</title>
        <authorList>
            <person name="Svedberg D."/>
            <person name="Winiger R.R."/>
            <person name="Berg A."/>
            <person name="Sharma H."/>
            <person name="Tellgren-Roth C."/>
            <person name="Debrunner-Vossbrinck B.A."/>
            <person name="Vossbrinck C.R."/>
            <person name="Barandun J."/>
        </authorList>
    </citation>
    <scope>NUCLEOTIDE SEQUENCE</scope>
    <source>
        <strain evidence="11">Illinois isolate</strain>
    </source>
</reference>
<feature type="transmembrane region" description="Helical" evidence="8">
    <location>
        <begin position="71"/>
        <end position="92"/>
    </location>
</feature>
<dbReference type="SUPFAM" id="SSF90123">
    <property type="entry name" value="ABC transporter transmembrane region"/>
    <property type="match status" value="1"/>
</dbReference>
<evidence type="ECO:0000256" key="8">
    <source>
        <dbReference type="SAM" id="Phobius"/>
    </source>
</evidence>
<feature type="transmembrane region" description="Helical" evidence="8">
    <location>
        <begin position="32"/>
        <end position="51"/>
    </location>
</feature>
<protein>
    <submittedName>
        <fullName evidence="11">ABC transporter</fullName>
    </submittedName>
</protein>
<feature type="domain" description="ABC transporter" evidence="9">
    <location>
        <begin position="344"/>
        <end position="569"/>
    </location>
</feature>
<dbReference type="PANTHER" id="PTHR24221">
    <property type="entry name" value="ATP-BINDING CASSETTE SUB-FAMILY B"/>
    <property type="match status" value="1"/>
</dbReference>
<dbReference type="GO" id="GO:0016887">
    <property type="term" value="F:ATP hydrolysis activity"/>
    <property type="evidence" value="ECO:0007669"/>
    <property type="project" value="InterPro"/>
</dbReference>
<dbReference type="InterPro" id="IPR011527">
    <property type="entry name" value="ABC1_TM_dom"/>
</dbReference>
<dbReference type="InterPro" id="IPR027417">
    <property type="entry name" value="P-loop_NTPase"/>
</dbReference>
<comment type="subcellular location">
    <subcellularLocation>
        <location evidence="1">Membrane</location>
        <topology evidence="1">Multi-pass membrane protein</topology>
    </subcellularLocation>
</comment>
<dbReference type="GO" id="GO:0140359">
    <property type="term" value="F:ABC-type transporter activity"/>
    <property type="evidence" value="ECO:0007669"/>
    <property type="project" value="InterPro"/>
</dbReference>
<keyword evidence="12" id="KW-1185">Reference proteome</keyword>
<dbReference type="Pfam" id="PF00664">
    <property type="entry name" value="ABC_membrane"/>
    <property type="match status" value="1"/>
</dbReference>
<dbReference type="KEGG" id="vnx:VNE69_01264"/>
<dbReference type="PROSITE" id="PS00211">
    <property type="entry name" value="ABC_TRANSPORTER_1"/>
    <property type="match status" value="1"/>
</dbReference>
<dbReference type="SMART" id="SM00382">
    <property type="entry name" value="AAA"/>
    <property type="match status" value="1"/>
</dbReference>
<evidence type="ECO:0000256" key="7">
    <source>
        <dbReference type="ARBA" id="ARBA00024363"/>
    </source>
</evidence>
<keyword evidence="3" id="KW-0547">Nucleotide-binding</keyword>
<evidence type="ECO:0000256" key="5">
    <source>
        <dbReference type="ARBA" id="ARBA00022989"/>
    </source>
</evidence>
<evidence type="ECO:0000256" key="1">
    <source>
        <dbReference type="ARBA" id="ARBA00004141"/>
    </source>
</evidence>
<feature type="domain" description="ABC transmembrane type-1" evidence="10">
    <location>
        <begin position="36"/>
        <end position="314"/>
    </location>
</feature>
<dbReference type="InterPro" id="IPR036640">
    <property type="entry name" value="ABC1_TM_sf"/>
</dbReference>
<gene>
    <name evidence="11" type="ORF">VNE69_01264</name>
</gene>
<dbReference type="Gene3D" id="3.40.50.300">
    <property type="entry name" value="P-loop containing nucleotide triphosphate hydrolases"/>
    <property type="match status" value="1"/>
</dbReference>
<dbReference type="AlphaFoldDB" id="A0AAX4J8R2"/>
<keyword evidence="6 8" id="KW-0472">Membrane</keyword>
<evidence type="ECO:0000259" key="10">
    <source>
        <dbReference type="PROSITE" id="PS50929"/>
    </source>
</evidence>
<evidence type="ECO:0000256" key="2">
    <source>
        <dbReference type="ARBA" id="ARBA00022692"/>
    </source>
</evidence>
<evidence type="ECO:0000256" key="6">
    <source>
        <dbReference type="ARBA" id="ARBA00023136"/>
    </source>
</evidence>
<evidence type="ECO:0000256" key="4">
    <source>
        <dbReference type="ARBA" id="ARBA00022840"/>
    </source>
</evidence>
<dbReference type="Gene3D" id="1.20.1560.10">
    <property type="entry name" value="ABC transporter type 1, transmembrane domain"/>
    <property type="match status" value="1"/>
</dbReference>
<dbReference type="InterPro" id="IPR003593">
    <property type="entry name" value="AAA+_ATPase"/>
</dbReference>
<organism evidence="11 12">
    <name type="scientific">Vairimorpha necatrix</name>
    <dbReference type="NCBI Taxonomy" id="6039"/>
    <lineage>
        <taxon>Eukaryota</taxon>
        <taxon>Fungi</taxon>
        <taxon>Fungi incertae sedis</taxon>
        <taxon>Microsporidia</taxon>
        <taxon>Nosematidae</taxon>
        <taxon>Vairimorpha</taxon>
    </lineage>
</organism>
<keyword evidence="4" id="KW-0067">ATP-binding</keyword>
<dbReference type="Pfam" id="PF00005">
    <property type="entry name" value="ABC_tran"/>
    <property type="match status" value="1"/>
</dbReference>
<evidence type="ECO:0000313" key="11">
    <source>
        <dbReference type="EMBL" id="WUR02326.1"/>
    </source>
</evidence>
<dbReference type="SUPFAM" id="SSF52540">
    <property type="entry name" value="P-loop containing nucleoside triphosphate hydrolases"/>
    <property type="match status" value="1"/>
</dbReference>
<dbReference type="InterPro" id="IPR017871">
    <property type="entry name" value="ABC_transporter-like_CS"/>
</dbReference>
<evidence type="ECO:0000259" key="9">
    <source>
        <dbReference type="PROSITE" id="PS50893"/>
    </source>
</evidence>
<keyword evidence="5 8" id="KW-1133">Transmembrane helix</keyword>
<evidence type="ECO:0000313" key="12">
    <source>
        <dbReference type="Proteomes" id="UP001334084"/>
    </source>
</evidence>
<sequence>MTHKRPFYKHDLDILNDLLVEYVFSKPLVRTFVLYIVIGTFGVCWFNVLTVEATSKLTNDISKNNDLSGSLFYFAILTILSITMTELNNFIFVTPVQHVFRMTGKNSFKNFINMDLTQYNKIGCGEIQTIIDRESKAISELVEVIFINVINILFTIILACFSIYQNLGIVNMFVILITLIIYIYTTIKIVHWRTQIRKEYNASQQLCSNHLHDSLINHETILSYKTEENESLKYETYVSEVETNCNRTWRSLSVLYLVNKFIFAIQCFIIITIGNFGFFTVKMAAKDVVFYISINRTLYSSFGNLGFFYSRYTQAILNAKTSFKPEFIEEDKDLQVVDNFTKEIKILDGAFAYNTKIVLQNINFTINKGEKVAIIGKNGSGKTSLIKMLMRFENYNGEIFLDDYNVKNISNASFRSLIAYAPQTSFLFNETVYYNLTYGMSINDKEEVYEVSKKINVHDSINRLENQYETQVGDKGHRLSGGERQKIILLRCALKNAQIIILDEPTAALDKKAEYEILNSLMKFNVEKTVIMVLQNYELLHMFDKVIKLQNNTVTSHIKRDGIFETLKI</sequence>
<dbReference type="PANTHER" id="PTHR24221:SF654">
    <property type="entry name" value="ATP-BINDING CASSETTE SUB-FAMILY B MEMBER 6"/>
    <property type="match status" value="1"/>
</dbReference>
<comment type="similarity">
    <text evidence="7">Belongs to the ABC transporter superfamily. ABCB family. Heavy Metal importer (TC 3.A.1.210) subfamily.</text>
</comment>
<dbReference type="Proteomes" id="UP001334084">
    <property type="component" value="Chromosome 1"/>
</dbReference>
<accession>A0AAX4J8R2</accession>